<gene>
    <name evidence="2" type="ORF">I4I81_12225</name>
</gene>
<organism evidence="2 3">
    <name type="scientific">Pseudonocardia abyssalis</name>
    <dbReference type="NCBI Taxonomy" id="2792008"/>
    <lineage>
        <taxon>Bacteria</taxon>
        <taxon>Bacillati</taxon>
        <taxon>Actinomycetota</taxon>
        <taxon>Actinomycetes</taxon>
        <taxon>Pseudonocardiales</taxon>
        <taxon>Pseudonocardiaceae</taxon>
        <taxon>Pseudonocardia</taxon>
    </lineage>
</organism>
<evidence type="ECO:0000313" key="3">
    <source>
        <dbReference type="Proteomes" id="UP000694287"/>
    </source>
</evidence>
<protein>
    <submittedName>
        <fullName evidence="2">Uncharacterized protein</fullName>
    </submittedName>
</protein>
<feature type="region of interest" description="Disordered" evidence="1">
    <location>
        <begin position="1"/>
        <end position="24"/>
    </location>
</feature>
<keyword evidence="3" id="KW-1185">Reference proteome</keyword>
<dbReference type="RefSeq" id="WP_218603069.1">
    <property type="nucleotide sequence ID" value="NZ_JADQDJ010000103.1"/>
</dbReference>
<comment type="caution">
    <text evidence="2">The sequence shown here is derived from an EMBL/GenBank/DDBJ whole genome shotgun (WGS) entry which is preliminary data.</text>
</comment>
<feature type="compositionally biased region" description="Basic and acidic residues" evidence="1">
    <location>
        <begin position="7"/>
        <end position="24"/>
    </location>
</feature>
<dbReference type="Proteomes" id="UP000694287">
    <property type="component" value="Unassembled WGS sequence"/>
</dbReference>
<evidence type="ECO:0000313" key="2">
    <source>
        <dbReference type="EMBL" id="MBW0135019.1"/>
    </source>
</evidence>
<proteinExistence type="predicted"/>
<accession>A0ABS6URX8</accession>
<sequence>MPIPTDLDSRTVHSPDVEQRTEQRRRYRAVYDLAVGTGALTPLPDVGPAPVEGGRR</sequence>
<dbReference type="EMBL" id="JADQDK010000001">
    <property type="protein sequence ID" value="MBW0135019.1"/>
    <property type="molecule type" value="Genomic_DNA"/>
</dbReference>
<evidence type="ECO:0000256" key="1">
    <source>
        <dbReference type="SAM" id="MobiDB-lite"/>
    </source>
</evidence>
<name>A0ABS6URX8_9PSEU</name>
<reference evidence="2 3" key="1">
    <citation type="submission" date="2020-11" db="EMBL/GenBank/DDBJ databases">
        <title>Pseudonocardia abyssalis sp. nov. and Pseudonocardia oceani sp. nov., description and phylogenomic analysis of two novel actinomycetes isolated from the deep Southern Ocean.</title>
        <authorList>
            <person name="Parra J."/>
        </authorList>
    </citation>
    <scope>NUCLEOTIDE SEQUENCE [LARGE SCALE GENOMIC DNA]</scope>
    <source>
        <strain evidence="2 3">KRD-168</strain>
    </source>
</reference>